<dbReference type="EMBL" id="LVVZ01000014">
    <property type="protein sequence ID" value="OKL44284.1"/>
    <property type="molecule type" value="Genomic_DNA"/>
</dbReference>
<reference evidence="6 7" key="1">
    <citation type="submission" date="2016-03" db="EMBL/GenBank/DDBJ databases">
        <title>Genome sequence of Nesiotobacter sp. nov., a moderately halophilic alphaproteobacterium isolated from the Yellow Sea, China.</title>
        <authorList>
            <person name="Zhang G."/>
            <person name="Zhang R."/>
        </authorList>
    </citation>
    <scope>NUCLEOTIDE SEQUENCE [LARGE SCALE GENOMIC DNA]</scope>
    <source>
        <strain evidence="6 7">WB1-6</strain>
    </source>
</reference>
<evidence type="ECO:0000313" key="6">
    <source>
        <dbReference type="EMBL" id="OKL44284.1"/>
    </source>
</evidence>
<dbReference type="InterPro" id="IPR011990">
    <property type="entry name" value="TPR-like_helical_dom_sf"/>
</dbReference>
<evidence type="ECO:0000256" key="4">
    <source>
        <dbReference type="ARBA" id="ARBA00022803"/>
    </source>
</evidence>
<comment type="caution">
    <text evidence="6">The sequence shown here is derived from an EMBL/GenBank/DDBJ whole genome shotgun (WGS) entry which is preliminary data.</text>
</comment>
<accession>A0A1U7JHW5</accession>
<keyword evidence="7" id="KW-1185">Reference proteome</keyword>
<dbReference type="Gene3D" id="1.25.40.10">
    <property type="entry name" value="Tetratricopeptide repeat domain"/>
    <property type="match status" value="1"/>
</dbReference>
<dbReference type="RefSeq" id="WP_028480711.1">
    <property type="nucleotide sequence ID" value="NZ_LVVZ01000014.1"/>
</dbReference>
<evidence type="ECO:0000313" key="7">
    <source>
        <dbReference type="Proteomes" id="UP000185783"/>
    </source>
</evidence>
<evidence type="ECO:0000256" key="2">
    <source>
        <dbReference type="ARBA" id="ARBA00019992"/>
    </source>
</evidence>
<proteinExistence type="inferred from homology"/>
<keyword evidence="4" id="KW-0802">TPR repeat</keyword>
<sequence length="461" mass="51044">MRVTDQFGYDVTVTNADAVPPWNKTVMAFLAHGAATPEYLTQTLQEDQSFALAQAARGFFNLLLGRSELLAVAQEALTLAEKSSLETPLTRRETAYVQALRHWTKGWPSRAADELDTALVEFPEDALLVKLIHAIRFVLGQPVQMRRSIETVLNAYTPNHAAYGFIKGCHAFALEETGEYGAAERTGRGAVEHQPDDAWGLHAVAHVYDMCGESDQGIQWLDAHPQGWSHCNNFGYHVWWHLGLLHLDKGNTDRVLDLYDSKIRADHTDDYRDISNGASMLMRLELEGVNVGGRWEELAALSTRRMNDGCNVFADLHYLMALARSNHLRDADSMLKRMQATAEQGLGELGAITARSGLPAAEGILDFNRNNYFSAFVHLKAAHEHLQEIGGSHAQRDVFFRLLIEAALNAGLAEEAQALIAERTTLRGAFDNYAKSRSGRAGSMSKASTVMQDANLRATPR</sequence>
<gene>
    <name evidence="6" type="ORF">A3843_07700</name>
</gene>
<dbReference type="PANTHER" id="PTHR16263">
    <property type="entry name" value="TETRATRICOPEPTIDE REPEAT PROTEIN 38"/>
    <property type="match status" value="1"/>
</dbReference>
<feature type="region of interest" description="Disordered" evidence="5">
    <location>
        <begin position="436"/>
        <end position="461"/>
    </location>
</feature>
<dbReference type="InterPro" id="IPR033891">
    <property type="entry name" value="TTC38"/>
</dbReference>
<dbReference type="CDD" id="cd05804">
    <property type="entry name" value="StaR_like"/>
    <property type="match status" value="1"/>
</dbReference>
<evidence type="ECO:0000256" key="5">
    <source>
        <dbReference type="SAM" id="MobiDB-lite"/>
    </source>
</evidence>
<evidence type="ECO:0000256" key="1">
    <source>
        <dbReference type="ARBA" id="ARBA00005857"/>
    </source>
</evidence>
<comment type="similarity">
    <text evidence="1">Belongs to the TTC38 family.</text>
</comment>
<keyword evidence="3" id="KW-0677">Repeat</keyword>
<dbReference type="AlphaFoldDB" id="A0A1U7JHW5"/>
<dbReference type="Proteomes" id="UP000185783">
    <property type="component" value="Unassembled WGS sequence"/>
</dbReference>
<dbReference type="SUPFAM" id="SSF48452">
    <property type="entry name" value="TPR-like"/>
    <property type="match status" value="1"/>
</dbReference>
<evidence type="ECO:0000256" key="3">
    <source>
        <dbReference type="ARBA" id="ARBA00022737"/>
    </source>
</evidence>
<dbReference type="PANTHER" id="PTHR16263:SF4">
    <property type="entry name" value="TETRATRICOPEPTIDE REPEAT PROTEIN 38"/>
    <property type="match status" value="1"/>
</dbReference>
<dbReference type="STRING" id="197461.A3843_07700"/>
<organism evidence="6 7">
    <name type="scientific">Pseudovibrio exalbescens</name>
    <dbReference type="NCBI Taxonomy" id="197461"/>
    <lineage>
        <taxon>Bacteria</taxon>
        <taxon>Pseudomonadati</taxon>
        <taxon>Pseudomonadota</taxon>
        <taxon>Alphaproteobacteria</taxon>
        <taxon>Hyphomicrobiales</taxon>
        <taxon>Stappiaceae</taxon>
        <taxon>Pseudovibrio</taxon>
    </lineage>
</organism>
<name>A0A1U7JHW5_9HYPH</name>
<protein>
    <recommendedName>
        <fullName evidence="2">Tetratricopeptide repeat protein 38</fullName>
    </recommendedName>
</protein>